<evidence type="ECO:0000256" key="4">
    <source>
        <dbReference type="ARBA" id="ARBA00023015"/>
    </source>
</evidence>
<dbReference type="PANTHER" id="PTHR48111:SF2">
    <property type="entry name" value="RESPONSE REGULATOR SAER"/>
    <property type="match status" value="1"/>
</dbReference>
<dbReference type="InterPro" id="IPR016032">
    <property type="entry name" value="Sig_transdc_resp-reg_C-effctor"/>
</dbReference>
<dbReference type="Gene3D" id="6.10.250.690">
    <property type="match status" value="1"/>
</dbReference>
<feature type="domain" description="Response regulatory" evidence="11">
    <location>
        <begin position="4"/>
        <end position="117"/>
    </location>
</feature>
<keyword evidence="4" id="KW-0805">Transcription regulation</keyword>
<evidence type="ECO:0000256" key="5">
    <source>
        <dbReference type="ARBA" id="ARBA00023125"/>
    </source>
</evidence>
<dbReference type="CDD" id="cd00383">
    <property type="entry name" value="trans_reg_C"/>
    <property type="match status" value="1"/>
</dbReference>
<keyword evidence="2 9" id="KW-0597">Phosphoprotein</keyword>
<dbReference type="Pfam" id="PF00486">
    <property type="entry name" value="Trans_reg_C"/>
    <property type="match status" value="1"/>
</dbReference>
<dbReference type="Pfam" id="PF00072">
    <property type="entry name" value="Response_reg"/>
    <property type="match status" value="1"/>
</dbReference>
<dbReference type="InterPro" id="IPR036388">
    <property type="entry name" value="WH-like_DNA-bd_sf"/>
</dbReference>
<dbReference type="GO" id="GO:0000976">
    <property type="term" value="F:transcription cis-regulatory region binding"/>
    <property type="evidence" value="ECO:0007669"/>
    <property type="project" value="TreeGrafter"/>
</dbReference>
<dbReference type="InterPro" id="IPR001867">
    <property type="entry name" value="OmpR/PhoB-type_DNA-bd"/>
</dbReference>
<keyword evidence="5 10" id="KW-0238">DNA-binding</keyword>
<comment type="caution">
    <text evidence="13">The sequence shown here is derived from an EMBL/GenBank/DDBJ whole genome shotgun (WGS) entry which is preliminary data.</text>
</comment>
<dbReference type="GO" id="GO:0032993">
    <property type="term" value="C:protein-DNA complex"/>
    <property type="evidence" value="ECO:0007669"/>
    <property type="project" value="TreeGrafter"/>
</dbReference>
<keyword evidence="1" id="KW-0678">Repressor</keyword>
<evidence type="ECO:0000313" key="13">
    <source>
        <dbReference type="EMBL" id="THB61213.1"/>
    </source>
</evidence>
<evidence type="ECO:0000313" key="14">
    <source>
        <dbReference type="Proteomes" id="UP000310506"/>
    </source>
</evidence>
<dbReference type="GO" id="GO:0006355">
    <property type="term" value="P:regulation of DNA-templated transcription"/>
    <property type="evidence" value="ECO:0007669"/>
    <property type="project" value="InterPro"/>
</dbReference>
<evidence type="ECO:0000256" key="2">
    <source>
        <dbReference type="ARBA" id="ARBA00022553"/>
    </source>
</evidence>
<dbReference type="Proteomes" id="UP000310506">
    <property type="component" value="Unassembled WGS sequence"/>
</dbReference>
<evidence type="ECO:0000256" key="7">
    <source>
        <dbReference type="ARBA" id="ARBA00023163"/>
    </source>
</evidence>
<feature type="DNA-binding region" description="OmpR/PhoB-type" evidence="10">
    <location>
        <begin position="131"/>
        <end position="230"/>
    </location>
</feature>
<gene>
    <name evidence="13" type="ORF">ESZ54_06745</name>
</gene>
<evidence type="ECO:0000259" key="12">
    <source>
        <dbReference type="PROSITE" id="PS51755"/>
    </source>
</evidence>
<keyword evidence="8" id="KW-0961">Cell wall biogenesis/degradation</keyword>
<dbReference type="GO" id="GO:0000156">
    <property type="term" value="F:phosphorelay response regulator activity"/>
    <property type="evidence" value="ECO:0007669"/>
    <property type="project" value="TreeGrafter"/>
</dbReference>
<dbReference type="OrthoDB" id="9790442at2"/>
<dbReference type="InterPro" id="IPR039420">
    <property type="entry name" value="WalR-like"/>
</dbReference>
<keyword evidence="3" id="KW-0902">Two-component regulatory system</keyword>
<protein>
    <submittedName>
        <fullName evidence="13">Response regulator transcription factor</fullName>
    </submittedName>
</protein>
<dbReference type="CDD" id="cd17574">
    <property type="entry name" value="REC_OmpR"/>
    <property type="match status" value="1"/>
</dbReference>
<dbReference type="SUPFAM" id="SSF52172">
    <property type="entry name" value="CheY-like"/>
    <property type="match status" value="1"/>
</dbReference>
<sequence length="230" mass="26458">MKPKILLVDDEKEITNLIEVYLKNEGFEVTTCFDGQAAKEQIETQEFDIALLDIMLPYVDGLELLSLIRQAHNYPVIMLTAKDDEIDKITGLSIGADDYITKPFRPLEVVARIKAQVRRYSQYNPTTAQNSSVLSTKGLYMDTDKRIVLLNEETISLTPKEFGILKYLLENKGKALTSEDIFQEVWQDKYFEASNNTIMVHIRHIREKMNDAVDKPKYIKTVWGVGYKID</sequence>
<evidence type="ECO:0000256" key="6">
    <source>
        <dbReference type="ARBA" id="ARBA00023159"/>
    </source>
</evidence>
<dbReference type="RefSeq" id="WP_136136907.1">
    <property type="nucleotide sequence ID" value="NZ_SDGV01000015.1"/>
</dbReference>
<evidence type="ECO:0000256" key="3">
    <source>
        <dbReference type="ARBA" id="ARBA00023012"/>
    </source>
</evidence>
<evidence type="ECO:0000256" key="9">
    <source>
        <dbReference type="PROSITE-ProRule" id="PRU00169"/>
    </source>
</evidence>
<dbReference type="PANTHER" id="PTHR48111">
    <property type="entry name" value="REGULATOR OF RPOS"/>
    <property type="match status" value="1"/>
</dbReference>
<name>A0A4S3B674_9ENTE</name>
<evidence type="ECO:0000259" key="11">
    <source>
        <dbReference type="PROSITE" id="PS50110"/>
    </source>
</evidence>
<feature type="modified residue" description="4-aspartylphosphate" evidence="9">
    <location>
        <position position="53"/>
    </location>
</feature>
<dbReference type="FunFam" id="1.10.10.10:FF:000018">
    <property type="entry name" value="DNA-binding response regulator ResD"/>
    <property type="match status" value="1"/>
</dbReference>
<proteinExistence type="predicted"/>
<dbReference type="Gene3D" id="1.10.10.10">
    <property type="entry name" value="Winged helix-like DNA-binding domain superfamily/Winged helix DNA-binding domain"/>
    <property type="match status" value="1"/>
</dbReference>
<evidence type="ECO:0000256" key="8">
    <source>
        <dbReference type="ARBA" id="ARBA00023316"/>
    </source>
</evidence>
<dbReference type="GO" id="GO:0071555">
    <property type="term" value="P:cell wall organization"/>
    <property type="evidence" value="ECO:0007669"/>
    <property type="project" value="UniProtKB-KW"/>
</dbReference>
<dbReference type="PROSITE" id="PS51755">
    <property type="entry name" value="OMPR_PHOB"/>
    <property type="match status" value="1"/>
</dbReference>
<dbReference type="GO" id="GO:0005829">
    <property type="term" value="C:cytosol"/>
    <property type="evidence" value="ECO:0007669"/>
    <property type="project" value="TreeGrafter"/>
</dbReference>
<dbReference type="EMBL" id="SDGV01000015">
    <property type="protein sequence ID" value="THB61213.1"/>
    <property type="molecule type" value="Genomic_DNA"/>
</dbReference>
<keyword evidence="14" id="KW-1185">Reference proteome</keyword>
<organism evidence="13 14">
    <name type="scientific">Vagococcus silagei</name>
    <dbReference type="NCBI Taxonomy" id="2508885"/>
    <lineage>
        <taxon>Bacteria</taxon>
        <taxon>Bacillati</taxon>
        <taxon>Bacillota</taxon>
        <taxon>Bacilli</taxon>
        <taxon>Lactobacillales</taxon>
        <taxon>Enterococcaceae</taxon>
        <taxon>Vagococcus</taxon>
    </lineage>
</organism>
<keyword evidence="6" id="KW-0010">Activator</keyword>
<dbReference type="SUPFAM" id="SSF46894">
    <property type="entry name" value="C-terminal effector domain of the bipartite response regulators"/>
    <property type="match status" value="1"/>
</dbReference>
<dbReference type="AlphaFoldDB" id="A0A4S3B674"/>
<dbReference type="SMART" id="SM00448">
    <property type="entry name" value="REC"/>
    <property type="match status" value="1"/>
</dbReference>
<reference evidence="13 14" key="1">
    <citation type="submission" date="2019-01" db="EMBL/GenBank/DDBJ databases">
        <title>Vagococcus silagei sp. nov. isolated from brewer's grain.</title>
        <authorList>
            <person name="Guu J.-R."/>
        </authorList>
    </citation>
    <scope>NUCLEOTIDE SEQUENCE [LARGE SCALE GENOMIC DNA]</scope>
    <source>
        <strain evidence="13 14">2B-2</strain>
    </source>
</reference>
<dbReference type="Gene3D" id="3.40.50.2300">
    <property type="match status" value="1"/>
</dbReference>
<evidence type="ECO:0000256" key="10">
    <source>
        <dbReference type="PROSITE-ProRule" id="PRU01091"/>
    </source>
</evidence>
<dbReference type="InterPro" id="IPR001789">
    <property type="entry name" value="Sig_transdc_resp-reg_receiver"/>
</dbReference>
<accession>A0A4S3B674</accession>
<dbReference type="SMART" id="SM00862">
    <property type="entry name" value="Trans_reg_C"/>
    <property type="match status" value="1"/>
</dbReference>
<evidence type="ECO:0000256" key="1">
    <source>
        <dbReference type="ARBA" id="ARBA00022491"/>
    </source>
</evidence>
<dbReference type="PROSITE" id="PS50110">
    <property type="entry name" value="RESPONSE_REGULATORY"/>
    <property type="match status" value="1"/>
</dbReference>
<keyword evidence="7" id="KW-0804">Transcription</keyword>
<feature type="domain" description="OmpR/PhoB-type" evidence="12">
    <location>
        <begin position="131"/>
        <end position="230"/>
    </location>
</feature>
<dbReference type="FunFam" id="3.40.50.2300:FF:000001">
    <property type="entry name" value="DNA-binding response regulator PhoB"/>
    <property type="match status" value="1"/>
</dbReference>
<dbReference type="InterPro" id="IPR011006">
    <property type="entry name" value="CheY-like_superfamily"/>
</dbReference>